<evidence type="ECO:0008006" key="4">
    <source>
        <dbReference type="Google" id="ProtNLM"/>
    </source>
</evidence>
<protein>
    <recommendedName>
        <fullName evidence="4">Secreted protein</fullName>
    </recommendedName>
</protein>
<dbReference type="GeneID" id="72004578"/>
<accession>A0ABQ8KEJ5</accession>
<evidence type="ECO:0000256" key="1">
    <source>
        <dbReference type="SAM" id="SignalP"/>
    </source>
</evidence>
<feature type="chain" id="PRO_5046226215" description="Secreted protein" evidence="1">
    <location>
        <begin position="17"/>
        <end position="118"/>
    </location>
</feature>
<organism evidence="2 3">
    <name type="scientific">Rhodofomes roseus</name>
    <dbReference type="NCBI Taxonomy" id="34475"/>
    <lineage>
        <taxon>Eukaryota</taxon>
        <taxon>Fungi</taxon>
        <taxon>Dikarya</taxon>
        <taxon>Basidiomycota</taxon>
        <taxon>Agaricomycotina</taxon>
        <taxon>Agaricomycetes</taxon>
        <taxon>Polyporales</taxon>
        <taxon>Rhodofomes</taxon>
    </lineage>
</organism>
<reference evidence="2 3" key="1">
    <citation type="journal article" date="2021" name="Environ. Microbiol.">
        <title>Gene family expansions and transcriptome signatures uncover fungal adaptations to wood decay.</title>
        <authorList>
            <person name="Hage H."/>
            <person name="Miyauchi S."/>
            <person name="Viragh M."/>
            <person name="Drula E."/>
            <person name="Min B."/>
            <person name="Chaduli D."/>
            <person name="Navarro D."/>
            <person name="Favel A."/>
            <person name="Norest M."/>
            <person name="Lesage-Meessen L."/>
            <person name="Balint B."/>
            <person name="Merenyi Z."/>
            <person name="de Eugenio L."/>
            <person name="Morin E."/>
            <person name="Martinez A.T."/>
            <person name="Baldrian P."/>
            <person name="Stursova M."/>
            <person name="Martinez M.J."/>
            <person name="Novotny C."/>
            <person name="Magnuson J.K."/>
            <person name="Spatafora J.W."/>
            <person name="Maurice S."/>
            <person name="Pangilinan J."/>
            <person name="Andreopoulos W."/>
            <person name="LaButti K."/>
            <person name="Hundley H."/>
            <person name="Na H."/>
            <person name="Kuo A."/>
            <person name="Barry K."/>
            <person name="Lipzen A."/>
            <person name="Henrissat B."/>
            <person name="Riley R."/>
            <person name="Ahrendt S."/>
            <person name="Nagy L.G."/>
            <person name="Grigoriev I.V."/>
            <person name="Martin F."/>
            <person name="Rosso M.N."/>
        </authorList>
    </citation>
    <scope>NUCLEOTIDE SEQUENCE [LARGE SCALE GENOMIC DNA]</scope>
    <source>
        <strain evidence="2 3">CIRM-BRFM 1785</strain>
    </source>
</reference>
<feature type="signal peptide" evidence="1">
    <location>
        <begin position="1"/>
        <end position="16"/>
    </location>
</feature>
<keyword evidence="1" id="KW-0732">Signal</keyword>
<evidence type="ECO:0000313" key="2">
    <source>
        <dbReference type="EMBL" id="KAH9836136.1"/>
    </source>
</evidence>
<dbReference type="Proteomes" id="UP000814176">
    <property type="component" value="Unassembled WGS sequence"/>
</dbReference>
<name>A0ABQ8KEJ5_9APHY</name>
<dbReference type="EMBL" id="JADCUA010000011">
    <property type="protein sequence ID" value="KAH9836136.1"/>
    <property type="molecule type" value="Genomic_DNA"/>
</dbReference>
<evidence type="ECO:0000313" key="3">
    <source>
        <dbReference type="Proteomes" id="UP000814176"/>
    </source>
</evidence>
<sequence length="118" mass="12034">MAVLCELEVLLGIASSVGTDCAGDLVCRVPDPLERQCPATLTAGAGACLRVASSTGVCVLSALGEALSPRVVVCHTTQQRAGPAAALTARDHLTWAACRTSGALVLRETEFASMPSLP</sequence>
<proteinExistence type="predicted"/>
<dbReference type="RefSeq" id="XP_047778421.1">
    <property type="nucleotide sequence ID" value="XM_047923846.1"/>
</dbReference>
<comment type="caution">
    <text evidence="2">The sequence shown here is derived from an EMBL/GenBank/DDBJ whole genome shotgun (WGS) entry which is preliminary data.</text>
</comment>
<keyword evidence="3" id="KW-1185">Reference proteome</keyword>
<gene>
    <name evidence="2" type="ORF">C8Q71DRAFT_760804</name>
</gene>